<sequence length="303" mass="35397">MIYIMIPILSSEIDVFFLERMKNLLARIKKRTDDFSFIFCIQYKAIEKKCESNIKKIFTENLVILNSETIGVSVARNKCLNYALSLAADNDCLYFLDSQIWVSSHFLEYMLVFAASKDDAMLGCFQFVDLTFLDFNNEPFKLNKKTTIQHESIRNFKKNTLSDDVNFIKNCTMSRWLFKANLLKNSSFNETLGPGDKTTIKSAEDVYFLYELSKNKKFNVVNVPYYVYRESRPKDLSKHTLYAKGYGAVLAFLFKNEPRKYALTMFLYLVNTLRFFFINYKLASVRLSSLFIDLNEHVTDTSK</sequence>
<proteinExistence type="predicted"/>
<protein>
    <recommendedName>
        <fullName evidence="4">Glycosyltransferase 2-like domain-containing protein</fullName>
    </recommendedName>
</protein>
<comment type="caution">
    <text evidence="2">The sequence shown here is derived from an EMBL/GenBank/DDBJ whole genome shotgun (WGS) entry which is preliminary data.</text>
</comment>
<evidence type="ECO:0008006" key="4">
    <source>
        <dbReference type="Google" id="ProtNLM"/>
    </source>
</evidence>
<organism evidence="2 3">
    <name type="scientific">Kistimonas scapharcae</name>
    <dbReference type="NCBI Taxonomy" id="1036133"/>
    <lineage>
        <taxon>Bacteria</taxon>
        <taxon>Pseudomonadati</taxon>
        <taxon>Pseudomonadota</taxon>
        <taxon>Gammaproteobacteria</taxon>
        <taxon>Oceanospirillales</taxon>
        <taxon>Endozoicomonadaceae</taxon>
        <taxon>Kistimonas</taxon>
    </lineage>
</organism>
<gene>
    <name evidence="2" type="ORF">GCM10023116_20550</name>
</gene>
<feature type="transmembrane region" description="Helical" evidence="1">
    <location>
        <begin position="261"/>
        <end position="280"/>
    </location>
</feature>
<keyword evidence="1" id="KW-1133">Transmembrane helix</keyword>
<keyword evidence="1" id="KW-0472">Membrane</keyword>
<evidence type="ECO:0000313" key="2">
    <source>
        <dbReference type="EMBL" id="GAA4649774.1"/>
    </source>
</evidence>
<dbReference type="SUPFAM" id="SSF53448">
    <property type="entry name" value="Nucleotide-diphospho-sugar transferases"/>
    <property type="match status" value="1"/>
</dbReference>
<reference evidence="3" key="1">
    <citation type="journal article" date="2019" name="Int. J. Syst. Evol. Microbiol.">
        <title>The Global Catalogue of Microorganisms (GCM) 10K type strain sequencing project: providing services to taxonomists for standard genome sequencing and annotation.</title>
        <authorList>
            <consortium name="The Broad Institute Genomics Platform"/>
            <consortium name="The Broad Institute Genome Sequencing Center for Infectious Disease"/>
            <person name="Wu L."/>
            <person name="Ma J."/>
        </authorList>
    </citation>
    <scope>NUCLEOTIDE SEQUENCE [LARGE SCALE GENOMIC DNA]</scope>
    <source>
        <strain evidence="3">JCM 17805</strain>
    </source>
</reference>
<dbReference type="Gene3D" id="3.90.550.10">
    <property type="entry name" value="Spore Coat Polysaccharide Biosynthesis Protein SpsA, Chain A"/>
    <property type="match status" value="1"/>
</dbReference>
<dbReference type="InterPro" id="IPR029044">
    <property type="entry name" value="Nucleotide-diphossugar_trans"/>
</dbReference>
<keyword evidence="1" id="KW-0812">Transmembrane</keyword>
<name>A0ABP8V2H2_9GAMM</name>
<keyword evidence="3" id="KW-1185">Reference proteome</keyword>
<dbReference type="Proteomes" id="UP001500604">
    <property type="component" value="Unassembled WGS sequence"/>
</dbReference>
<dbReference type="RefSeq" id="WP_345195770.1">
    <property type="nucleotide sequence ID" value="NZ_BAABFL010000302.1"/>
</dbReference>
<accession>A0ABP8V2H2</accession>
<evidence type="ECO:0000256" key="1">
    <source>
        <dbReference type="SAM" id="Phobius"/>
    </source>
</evidence>
<evidence type="ECO:0000313" key="3">
    <source>
        <dbReference type="Proteomes" id="UP001500604"/>
    </source>
</evidence>
<dbReference type="EMBL" id="BAABFL010000302">
    <property type="protein sequence ID" value="GAA4649774.1"/>
    <property type="molecule type" value="Genomic_DNA"/>
</dbReference>